<dbReference type="UniPathway" id="UPA00060"/>
<evidence type="ECO:0000256" key="1">
    <source>
        <dbReference type="ARBA" id="ARBA00004948"/>
    </source>
</evidence>
<evidence type="ECO:0000256" key="4">
    <source>
        <dbReference type="ARBA" id="ARBA00049872"/>
    </source>
</evidence>
<dbReference type="SUPFAM" id="SSF54373">
    <property type="entry name" value="FAD-linked reductases, C-terminal domain"/>
    <property type="match status" value="1"/>
</dbReference>
<gene>
    <name evidence="7" type="primary">thiO</name>
    <name evidence="7" type="ORF">Rai3103_10950</name>
</gene>
<dbReference type="Pfam" id="PF01266">
    <property type="entry name" value="DAO"/>
    <property type="match status" value="1"/>
</dbReference>
<dbReference type="AlphaFoldDB" id="A0A5Q2FAT1"/>
<accession>A0A5Q2FAT1</accession>
<dbReference type="EMBL" id="CP045725">
    <property type="protein sequence ID" value="QGF24110.1"/>
    <property type="molecule type" value="Genomic_DNA"/>
</dbReference>
<dbReference type="GO" id="GO:0009228">
    <property type="term" value="P:thiamine biosynthetic process"/>
    <property type="evidence" value="ECO:0007669"/>
    <property type="project" value="UniProtKB-KW"/>
</dbReference>
<comment type="pathway">
    <text evidence="1">Cofactor biosynthesis; thiamine diphosphate biosynthesis.</text>
</comment>
<sequence>MLMVEHSVTVSPPREGGARSVVVVGAGVIGLATAWELLEAGWDVTVCDPEPMSGASFAAAGMLAPVSEVVWDQPTLYGLMVSAAMVWPRLAGRVASAVGRPVGHLTTETLVCASDRADRQALADLAVLQRRLGMDLDEISSSTARALEPALGPGVVGAVRIPDDHQVDPRRLMDALLEVIGRRGTVVTQQVTGVWWRDEAEGERRVGGVRLADGATLAADEVLVAAGLASGELEGLPDGLDLPLRPVWGDILRVRVPERLRPLLTRTVRGLVHGLPVYLVPRDDGTLVIGATSREDGLAGPSVGGVHQLLRDAQRLVPGVLECELLEVTARARPGTPDDVPLIGRVAPGLTVSTGYFRHGILLSALGARLGADLVAGKDIEPETAAAVDPYRFAPASAAPTRSTEEAAR</sequence>
<reference evidence="7 8" key="1">
    <citation type="submission" date="2019-10" db="EMBL/GenBank/DDBJ databases">
        <title>Genomic analysis of Raineyella sp. CBA3103.</title>
        <authorList>
            <person name="Roh S.W."/>
        </authorList>
    </citation>
    <scope>NUCLEOTIDE SEQUENCE [LARGE SCALE GENOMIC DNA]</scope>
    <source>
        <strain evidence="7 8">CBA3103</strain>
    </source>
</reference>
<evidence type="ECO:0000313" key="8">
    <source>
        <dbReference type="Proteomes" id="UP000386847"/>
    </source>
</evidence>
<evidence type="ECO:0000259" key="6">
    <source>
        <dbReference type="Pfam" id="PF01266"/>
    </source>
</evidence>
<dbReference type="NCBIfam" id="TIGR02352">
    <property type="entry name" value="thiamin_ThiO"/>
    <property type="match status" value="1"/>
</dbReference>
<dbReference type="InterPro" id="IPR006076">
    <property type="entry name" value="FAD-dep_OxRdtase"/>
</dbReference>
<evidence type="ECO:0000256" key="5">
    <source>
        <dbReference type="ARBA" id="ARBA00050018"/>
    </source>
</evidence>
<dbReference type="Proteomes" id="UP000386847">
    <property type="component" value="Chromosome"/>
</dbReference>
<dbReference type="GO" id="GO:0009229">
    <property type="term" value="P:thiamine diphosphate biosynthetic process"/>
    <property type="evidence" value="ECO:0007669"/>
    <property type="project" value="UniProtKB-UniPathway"/>
</dbReference>
<feature type="domain" description="FAD dependent oxidoreductase" evidence="6">
    <location>
        <begin position="21"/>
        <end position="374"/>
    </location>
</feature>
<dbReference type="InterPro" id="IPR012727">
    <property type="entry name" value="Gly_oxidase_ThiO"/>
</dbReference>
<dbReference type="GO" id="GO:0050660">
    <property type="term" value="F:flavin adenine dinucleotide binding"/>
    <property type="evidence" value="ECO:0007669"/>
    <property type="project" value="InterPro"/>
</dbReference>
<dbReference type="KEGG" id="rain:Rai3103_10950"/>
<keyword evidence="8" id="KW-1185">Reference proteome</keyword>
<dbReference type="SUPFAM" id="SSF51905">
    <property type="entry name" value="FAD/NAD(P)-binding domain"/>
    <property type="match status" value="1"/>
</dbReference>
<evidence type="ECO:0000256" key="3">
    <source>
        <dbReference type="ARBA" id="ARBA00023002"/>
    </source>
</evidence>
<dbReference type="GO" id="GO:0005737">
    <property type="term" value="C:cytoplasm"/>
    <property type="evidence" value="ECO:0007669"/>
    <property type="project" value="TreeGrafter"/>
</dbReference>
<keyword evidence="2" id="KW-0784">Thiamine biosynthesis</keyword>
<organism evidence="7 8">
    <name type="scientific">Raineyella fluvialis</name>
    <dbReference type="NCBI Taxonomy" id="2662261"/>
    <lineage>
        <taxon>Bacteria</taxon>
        <taxon>Bacillati</taxon>
        <taxon>Actinomycetota</taxon>
        <taxon>Actinomycetes</taxon>
        <taxon>Propionibacteriales</taxon>
        <taxon>Propionibacteriaceae</taxon>
        <taxon>Raineyella</taxon>
    </lineage>
</organism>
<protein>
    <recommendedName>
        <fullName evidence="5">glycine oxidase</fullName>
        <ecNumber evidence="5">1.4.3.19</ecNumber>
    </recommendedName>
</protein>
<proteinExistence type="predicted"/>
<comment type="catalytic activity">
    <reaction evidence="4">
        <text>glycine + O2 + H2O = glyoxylate + H2O2 + NH4(+)</text>
        <dbReference type="Rhea" id="RHEA:11532"/>
        <dbReference type="ChEBI" id="CHEBI:15377"/>
        <dbReference type="ChEBI" id="CHEBI:15379"/>
        <dbReference type="ChEBI" id="CHEBI:16240"/>
        <dbReference type="ChEBI" id="CHEBI:28938"/>
        <dbReference type="ChEBI" id="CHEBI:36655"/>
        <dbReference type="ChEBI" id="CHEBI:57305"/>
        <dbReference type="EC" id="1.4.3.19"/>
    </reaction>
</comment>
<name>A0A5Q2FAT1_9ACTN</name>
<dbReference type="PANTHER" id="PTHR13847">
    <property type="entry name" value="SARCOSINE DEHYDROGENASE-RELATED"/>
    <property type="match status" value="1"/>
</dbReference>
<evidence type="ECO:0000256" key="2">
    <source>
        <dbReference type="ARBA" id="ARBA00022977"/>
    </source>
</evidence>
<dbReference type="InterPro" id="IPR036188">
    <property type="entry name" value="FAD/NAD-bd_sf"/>
</dbReference>
<dbReference type="GO" id="GO:0043799">
    <property type="term" value="F:glycine oxidase activity"/>
    <property type="evidence" value="ECO:0007669"/>
    <property type="project" value="UniProtKB-EC"/>
</dbReference>
<keyword evidence="3 7" id="KW-0560">Oxidoreductase</keyword>
<dbReference type="EC" id="1.4.3.19" evidence="5"/>
<dbReference type="PANTHER" id="PTHR13847:SF289">
    <property type="entry name" value="GLYCINE OXIDASE"/>
    <property type="match status" value="1"/>
</dbReference>
<dbReference type="Gene3D" id="3.30.9.10">
    <property type="entry name" value="D-Amino Acid Oxidase, subunit A, domain 2"/>
    <property type="match status" value="1"/>
</dbReference>
<dbReference type="Gene3D" id="3.50.50.60">
    <property type="entry name" value="FAD/NAD(P)-binding domain"/>
    <property type="match status" value="1"/>
</dbReference>
<evidence type="ECO:0000313" key="7">
    <source>
        <dbReference type="EMBL" id="QGF24110.1"/>
    </source>
</evidence>